<keyword evidence="2" id="KW-1185">Reference proteome</keyword>
<sequence>MIDQAFAALDADQPAEALRILGGLSHAEPDHSRILGGMAQAYLALGHVEEARALLADIPADKANDPAIMKAQAALELADLAKEVGDLDSLEAAHRAQPDDHQARFDLARALAAYQRPEEAAEHLIAIISTDRDWNEGAARAALLKLFESKGPTDPFTLRWRRRLSSVLFS</sequence>
<protein>
    <submittedName>
        <fullName evidence="1">Uncharacterized protein</fullName>
    </submittedName>
</protein>
<accession>A0A5A7N408</accession>
<evidence type="ECO:0000313" key="2">
    <source>
        <dbReference type="Proteomes" id="UP000324996"/>
    </source>
</evidence>
<reference evidence="1 2" key="1">
    <citation type="submission" date="2019-09" db="EMBL/GenBank/DDBJ databases">
        <title>NBRP : Genome information of microbial organism related human and environment.</title>
        <authorList>
            <person name="Hattori M."/>
            <person name="Oshima K."/>
            <person name="Inaba H."/>
            <person name="Suda W."/>
            <person name="Sakamoto M."/>
            <person name="Iino T."/>
            <person name="Kitahara M."/>
            <person name="Oshida Y."/>
            <person name="Iida T."/>
            <person name="Kudo T."/>
            <person name="Itoh T."/>
            <person name="Ohkuma M."/>
        </authorList>
    </citation>
    <scope>NUCLEOTIDE SEQUENCE [LARGE SCALE GENOMIC DNA]</scope>
    <source>
        <strain evidence="1 2">Q-1</strain>
    </source>
</reference>
<dbReference type="EMBL" id="BKCN01000001">
    <property type="protein sequence ID" value="GER02435.1"/>
    <property type="molecule type" value="Genomic_DNA"/>
</dbReference>
<gene>
    <name evidence="1" type="ORF">JCM17846_01170</name>
</gene>
<dbReference type="Gene3D" id="1.25.40.10">
    <property type="entry name" value="Tetratricopeptide repeat domain"/>
    <property type="match status" value="2"/>
</dbReference>
<dbReference type="AlphaFoldDB" id="A0A5A7N408"/>
<evidence type="ECO:0000313" key="1">
    <source>
        <dbReference type="EMBL" id="GER02435.1"/>
    </source>
</evidence>
<comment type="caution">
    <text evidence="1">The sequence shown here is derived from an EMBL/GenBank/DDBJ whole genome shotgun (WGS) entry which is preliminary data.</text>
</comment>
<organism evidence="1 2">
    <name type="scientific">Iodidimonas nitroreducens</name>
    <dbReference type="NCBI Taxonomy" id="1236968"/>
    <lineage>
        <taxon>Bacteria</taxon>
        <taxon>Pseudomonadati</taxon>
        <taxon>Pseudomonadota</taxon>
        <taxon>Alphaproteobacteria</taxon>
        <taxon>Iodidimonadales</taxon>
        <taxon>Iodidimonadaceae</taxon>
        <taxon>Iodidimonas</taxon>
    </lineage>
</organism>
<dbReference type="SUPFAM" id="SSF48452">
    <property type="entry name" value="TPR-like"/>
    <property type="match status" value="1"/>
</dbReference>
<dbReference type="RefSeq" id="WP_150006667.1">
    <property type="nucleotide sequence ID" value="NZ_BKCN01000001.1"/>
</dbReference>
<dbReference type="Pfam" id="PF14561">
    <property type="entry name" value="TPR_20"/>
    <property type="match status" value="1"/>
</dbReference>
<dbReference type="Pfam" id="PF14559">
    <property type="entry name" value="TPR_19"/>
    <property type="match status" value="1"/>
</dbReference>
<name>A0A5A7N408_9PROT</name>
<dbReference type="Proteomes" id="UP000324996">
    <property type="component" value="Unassembled WGS sequence"/>
</dbReference>
<dbReference type="InterPro" id="IPR011990">
    <property type="entry name" value="TPR-like_helical_dom_sf"/>
</dbReference>
<proteinExistence type="predicted"/>